<evidence type="ECO:0008006" key="5">
    <source>
        <dbReference type="Google" id="ProtNLM"/>
    </source>
</evidence>
<name>A0AA91DTH4_VARPD</name>
<organism evidence="3 4">
    <name type="scientific">Variovorax paradoxus</name>
    <dbReference type="NCBI Taxonomy" id="34073"/>
    <lineage>
        <taxon>Bacteria</taxon>
        <taxon>Pseudomonadati</taxon>
        <taxon>Pseudomonadota</taxon>
        <taxon>Betaproteobacteria</taxon>
        <taxon>Burkholderiales</taxon>
        <taxon>Comamonadaceae</taxon>
        <taxon>Variovorax</taxon>
    </lineage>
</organism>
<evidence type="ECO:0000313" key="4">
    <source>
        <dbReference type="Proteomes" id="UP000077852"/>
    </source>
</evidence>
<gene>
    <name evidence="3" type="ORF">A3K87_10005</name>
</gene>
<feature type="compositionally biased region" description="Polar residues" evidence="1">
    <location>
        <begin position="83"/>
        <end position="94"/>
    </location>
</feature>
<keyword evidence="2" id="KW-0732">Signal</keyword>
<feature type="chain" id="PRO_5041654617" description="S-layer family protein" evidence="2">
    <location>
        <begin position="34"/>
        <end position="1573"/>
    </location>
</feature>
<comment type="caution">
    <text evidence="3">The sequence shown here is derived from an EMBL/GenBank/DDBJ whole genome shotgun (WGS) entry which is preliminary data.</text>
</comment>
<protein>
    <recommendedName>
        <fullName evidence="5">S-layer family protein</fullName>
    </recommendedName>
</protein>
<dbReference type="Proteomes" id="UP000077852">
    <property type="component" value="Unassembled WGS sequence"/>
</dbReference>
<evidence type="ECO:0000256" key="1">
    <source>
        <dbReference type="SAM" id="MobiDB-lite"/>
    </source>
</evidence>
<reference evidence="3 4" key="1">
    <citation type="submission" date="2016-03" db="EMBL/GenBank/DDBJ databases">
        <title>Genome sequence of Variovorax paradoxus KB5.</title>
        <authorList>
            <person name="Jeong H."/>
            <person name="Hong C.E."/>
            <person name="Jo S.H."/>
            <person name="Park J.M."/>
        </authorList>
    </citation>
    <scope>NUCLEOTIDE SEQUENCE [LARGE SCALE GENOMIC DNA]</scope>
    <source>
        <strain evidence="3 4">KB5</strain>
    </source>
</reference>
<dbReference type="RefSeq" id="WP_172839796.1">
    <property type="nucleotide sequence ID" value="NZ_LVHG01000027.1"/>
</dbReference>
<proteinExistence type="predicted"/>
<evidence type="ECO:0000256" key="2">
    <source>
        <dbReference type="SAM" id="SignalP"/>
    </source>
</evidence>
<accession>A0AA91DTH4</accession>
<feature type="region of interest" description="Disordered" evidence="1">
    <location>
        <begin position="74"/>
        <end position="94"/>
    </location>
</feature>
<sequence length="1573" mass="148974">MKKNRKNHGAGTPALGSVGLAVLAMLMGSGAQAADVSFGTPSTVTVTGHKTVQSVQGNTVGVSADTSDTTTGVTVVGPQAGTSNTTTNNQVKPTAIGNTFTNSIDLSLTGNAPDSSAEGSASLGVQTNSGVVSSTANNNVVKVDLTGFTSGSASNTANTIAASTTLNSGSSTIAGTVPNDYTSGTAGITSISYTPGGNSATAQGSIAITSAQMGTGAASSATAGENEVTLSLTSPATATVTAGPVLDNNTVSATLKGNAATSTASIQPGGAPTFVGSAVVSNLQLNQAAGVGVTHSAVTEGTTIGATLAGNAPGVTNTLTGGLSVQGNTVSSAATGNESLGAAGVAGNRIVLGDGMSVTGSGGPGFNNASFNGGALSNVVAADLAILNSQGNVGVSLSSQTQGTFIGAAVQSIDNGSVNLSGNSVTSAATGNAASSAIASGNNAAAFAATAALASQQSNYRASVEASTGPSAVGVISGSENGTNNASTLTVGNNRIAATAYGSSVSQNLSLEANAMPLVGTAFLNGGSTPDGNVNANGAATVSNLQGNYGAAVSATNALSVLGLSADSRGTGGDTIKASAFAVNGNTQEAVAVGNSAGNALSLTGTSVGSGAGVANVQVVDGNSPVQAELVGATATAYLGTHSTDTSVALTNNLQRAVGYANSASNALNVAANGANVAAAGGPASVVFAAGNNVIAGYGVLSSQSALGDVTASASGTAQLLPVSALQVLVEGNVTRGTVTNEGNAFVGAAYGNDVANGAKLALGTGVTTTGFSSVANVTSVQNAAGAVEAAASGGSVVNTSIEDNLANSSVSTSTNQIQALAYGNRASGNTLSVTGNSLSTASTAGVRQGAVSNVGQLITDASFSVQNVQTGSGSVTATQRDTTTNPASPLAAQVRTDIGGSVTGSTVASNGNSSSAAATSNSATNGLTLAGTTIATSGALQNSQGTSADVNALIGLAGTPGSPATPSTPFTYNAHVLDPEALGGNTLGGNTTITSGTLGVLQSSLTPAEITYLTSNGWAVGTGANAGLLTAPANILGVVSTTTYDNLHASQSVPFNATIPGASATAAVPNQGGVTVAVAGAVTNSQLSVNGNTANGAVTGNTATNSVSVTGGNIAAGSGATVATAGTLPLGSGTGAQADHALSNVQQVNEGASLTTSVFGTYAIDTTAGAAISGSTLSVSNNSQRGSAVANTAANSVALSGNSVQATTALASQQSSAAAVSAGSALELYAPGAVSNSSVALSGNKNVSLGVINDVTNTLAVTGTNVTPVGAAVNATLNPATATGDHVLNNNQVASTSVSSAASTRLYNQDQVATATAGLANSSVTVTGNSTAAEASANRADNSVALNGAALQGANAGLVNTQSSSAAVASNATTSATFQLNGTAPASAAALNSGVTIDGNSTTSLARGNAATNALNVAAGSSYGTSTAGTAGSTLGTTQATAAVLNTQGNSGAVTSNATGTYQVALNGQAVGTVPGLINGTAAVTGNTVAAQAYGNSATNTLTVTAPATGRPTAAIGNYQTNSGAIVATATGVNYGVGVTGATNGSTLRAAGNQVTATAVGNSAVSTIASAR</sequence>
<dbReference type="EMBL" id="LVHG01000027">
    <property type="protein sequence ID" value="OAK66085.1"/>
    <property type="molecule type" value="Genomic_DNA"/>
</dbReference>
<evidence type="ECO:0000313" key="3">
    <source>
        <dbReference type="EMBL" id="OAK66085.1"/>
    </source>
</evidence>
<feature type="signal peptide" evidence="2">
    <location>
        <begin position="1"/>
        <end position="33"/>
    </location>
</feature>